<organism evidence="2 3">
    <name type="scientific">Merluccius polli</name>
    <name type="common">Benguela hake</name>
    <name type="synonym">Merluccius cadenati</name>
    <dbReference type="NCBI Taxonomy" id="89951"/>
    <lineage>
        <taxon>Eukaryota</taxon>
        <taxon>Metazoa</taxon>
        <taxon>Chordata</taxon>
        <taxon>Craniata</taxon>
        <taxon>Vertebrata</taxon>
        <taxon>Euteleostomi</taxon>
        <taxon>Actinopterygii</taxon>
        <taxon>Neopterygii</taxon>
        <taxon>Teleostei</taxon>
        <taxon>Neoteleostei</taxon>
        <taxon>Acanthomorphata</taxon>
        <taxon>Zeiogadaria</taxon>
        <taxon>Gadariae</taxon>
        <taxon>Gadiformes</taxon>
        <taxon>Gadoidei</taxon>
        <taxon>Merlucciidae</taxon>
        <taxon>Merluccius</taxon>
    </lineage>
</organism>
<feature type="compositionally biased region" description="Polar residues" evidence="1">
    <location>
        <begin position="250"/>
        <end position="312"/>
    </location>
</feature>
<sequence>MDATLWINGRQNYQVQRQNSQQPQQFWNVSGCSNTYPQYSEVNNPQSAQLNPGYGAYCSGQTSNHQTSTSQQLPTNTGYSYLPNHFVHGNTSLQTSFNDAQTRNSPWQDGACQLTTRQEPTSTGYGSNQRLPNMTAQTATFPLQNMQYSISSTHRQILNPVKLNYPQQSVQTTVPQNAYKESNVALVQTSQSATPSKQMEATTKKEDARRKKPLTLYSASTQRHPPPYIVSKTQMPPSKRSSGKAHDATFDSSSGQLPGSQTHLPLQSGVQKAPAFSNSRVYLAPPSNNTRLSSANNGQLPQTSHLSVNPCNKGSHPPPGYACQKAVAVVQPLSQKSNQVTAKNSCPEMFGPHIDSSTNVCVDNTDIHTKTSSHLLRLLTGNDHSEKNSGICSGVPSDLKDQLNEAIDDGIVANSDLTVNQFFTNAMQDTTATLLSNGNGKLSETHQSVTMEASQGMEINKSEVQELELVNVGLLDLIPVIKWTYEKLAHLIAMSTKAQIQPERSEEVVRQLVKHLWDNDFKKLLRLVNTDYYSDLMADVIKFCSETDNSTILSQVENKNCHILKKKFIVLDHDCIHFESPYVSPWLNINEQLDDIDKEFGFPSSLKNSESICNTETEPMETNCGIPVDIVKEKAIEKVPQMAPAPDVEDEVEDIESILTTKCSLSMVPHDALTADLKDPLDLLEIEILPADQARIVFEQLKNESPMLEFKSNEVISATEDTTIMEEFCCINRLMESISGTGLSVGCCCKSRFESNKPCVISTDALLDPSEEENIIEVSLNPMRSNPSEISKIIDLAEEFDVPITHPSTHMDLTEEEEIVNDILSSINKESITLALEKGCNKVELKPACPAETLNIVQPQDHGDDHAAPQSDAHHITEPSDDHTSAPEAVLNIEQKQSNLYDFSQLVQPGSTRLSPTVEPKDDSSFSFKKRLRASTKCKKTKGKKMQTNEDPVASVSQPALKDTSNNIIKEKVDSDESTAAKETVKLALFGSIPHTNSVSFPCVKIHTSCQNFSGRSHQPPSVLTLTRSPVRKRLCEEWRASYLPITRIKRKCKKDINLNSTSDAVAPVEDKHEDMERLPVTPKQRCPIRSVKKRGRRKSTADDLTLETSKMSNKSVTKKQLVNMKSKSKSHKDPDMPLKENSVLRFGKLRNKDGPKSCNDKRDSVLAGWARIPDKKHSLLMFSNVSPHNKTTFQESRKKYMKKRRLIVGSCD</sequence>
<feature type="compositionally biased region" description="Basic and acidic residues" evidence="1">
    <location>
        <begin position="861"/>
        <end position="885"/>
    </location>
</feature>
<name>A0AA47P2A8_MERPO</name>
<dbReference type="EMBL" id="JAOPHQ010002842">
    <property type="protein sequence ID" value="KAK0145760.1"/>
    <property type="molecule type" value="Genomic_DNA"/>
</dbReference>
<dbReference type="Proteomes" id="UP001174136">
    <property type="component" value="Unassembled WGS sequence"/>
</dbReference>
<evidence type="ECO:0000313" key="2">
    <source>
        <dbReference type="EMBL" id="KAK0145760.1"/>
    </source>
</evidence>
<feature type="region of interest" description="Disordered" evidence="1">
    <location>
        <begin position="937"/>
        <end position="958"/>
    </location>
</feature>
<feature type="compositionally biased region" description="Polar residues" evidence="1">
    <location>
        <begin position="231"/>
        <end position="240"/>
    </location>
</feature>
<evidence type="ECO:0000256" key="1">
    <source>
        <dbReference type="SAM" id="MobiDB-lite"/>
    </source>
</evidence>
<protein>
    <submittedName>
        <fullName evidence="2">Uncharacterized protein</fullName>
    </submittedName>
</protein>
<feature type="region of interest" description="Disordered" evidence="1">
    <location>
        <begin position="187"/>
        <end position="316"/>
    </location>
</feature>
<proteinExistence type="predicted"/>
<gene>
    <name evidence="2" type="ORF">N1851_015334</name>
</gene>
<comment type="caution">
    <text evidence="2">The sequence shown here is derived from an EMBL/GenBank/DDBJ whole genome shotgun (WGS) entry which is preliminary data.</text>
</comment>
<feature type="compositionally biased region" description="Polar residues" evidence="1">
    <location>
        <begin position="187"/>
        <end position="201"/>
    </location>
</feature>
<reference evidence="2" key="1">
    <citation type="journal article" date="2023" name="Front. Mar. Sci.">
        <title>A new Merluccius polli reference genome to investigate the effects of global change in West African waters.</title>
        <authorList>
            <person name="Mateo J.L."/>
            <person name="Blanco-Fernandez C."/>
            <person name="Garcia-Vazquez E."/>
            <person name="Machado-Schiaffino G."/>
        </authorList>
    </citation>
    <scope>NUCLEOTIDE SEQUENCE</scope>
    <source>
        <strain evidence="2">C29</strain>
        <tissue evidence="2">Fin</tissue>
    </source>
</reference>
<evidence type="ECO:0000313" key="3">
    <source>
        <dbReference type="Proteomes" id="UP001174136"/>
    </source>
</evidence>
<feature type="compositionally biased region" description="Polar residues" evidence="1">
    <location>
        <begin position="1107"/>
        <end position="1126"/>
    </location>
</feature>
<dbReference type="AlphaFoldDB" id="A0AA47P2A8"/>
<keyword evidence="3" id="KW-1185">Reference proteome</keyword>
<feature type="region of interest" description="Disordered" evidence="1">
    <location>
        <begin position="1091"/>
        <end position="1140"/>
    </location>
</feature>
<accession>A0AA47P2A8</accession>
<feature type="region of interest" description="Disordered" evidence="1">
    <location>
        <begin position="858"/>
        <end position="885"/>
    </location>
</feature>